<dbReference type="SMART" id="SM00862">
    <property type="entry name" value="Trans_reg_C"/>
    <property type="match status" value="1"/>
</dbReference>
<dbReference type="Pfam" id="PF00486">
    <property type="entry name" value="Trans_reg_C"/>
    <property type="match status" value="1"/>
</dbReference>
<feature type="modified residue" description="4-aspartylphosphate" evidence="6">
    <location>
        <position position="62"/>
    </location>
</feature>
<evidence type="ECO:0000256" key="6">
    <source>
        <dbReference type="PROSITE-ProRule" id="PRU00169"/>
    </source>
</evidence>
<dbReference type="PROSITE" id="PS51755">
    <property type="entry name" value="OMPR_PHOB"/>
    <property type="match status" value="1"/>
</dbReference>
<dbReference type="GO" id="GO:0032993">
    <property type="term" value="C:protein-DNA complex"/>
    <property type="evidence" value="ECO:0007669"/>
    <property type="project" value="TreeGrafter"/>
</dbReference>
<dbReference type="PROSITE" id="PS50110">
    <property type="entry name" value="RESPONSE_REGULATORY"/>
    <property type="match status" value="1"/>
</dbReference>
<evidence type="ECO:0000259" key="9">
    <source>
        <dbReference type="PROSITE" id="PS51755"/>
    </source>
</evidence>
<accession>A0A6M8EM96</accession>
<reference evidence="10 11" key="1">
    <citation type="submission" date="2019-08" db="EMBL/GenBank/DDBJ databases">
        <title>Complete genome sequence of Arcobacter acticola.</title>
        <authorList>
            <person name="Miller W."/>
        </authorList>
    </citation>
    <scope>NUCLEOTIDE SEQUENCE [LARGE SCALE GENOMIC DNA]</scope>
    <source>
        <strain evidence="10 11">KCTC 52212</strain>
    </source>
</reference>
<dbReference type="Proteomes" id="UP000503483">
    <property type="component" value="Chromosome"/>
</dbReference>
<dbReference type="SMART" id="SM00448">
    <property type="entry name" value="REC"/>
    <property type="match status" value="1"/>
</dbReference>
<keyword evidence="5" id="KW-0804">Transcription</keyword>
<dbReference type="GO" id="GO:0000976">
    <property type="term" value="F:transcription cis-regulatory region binding"/>
    <property type="evidence" value="ECO:0007669"/>
    <property type="project" value="TreeGrafter"/>
</dbReference>
<dbReference type="EMBL" id="CP042652">
    <property type="protein sequence ID" value="QKE29668.1"/>
    <property type="molecule type" value="Genomic_DNA"/>
</dbReference>
<dbReference type="InterPro" id="IPR001867">
    <property type="entry name" value="OmpR/PhoB-type_DNA-bd"/>
</dbReference>
<dbReference type="CDD" id="cd00156">
    <property type="entry name" value="REC"/>
    <property type="match status" value="1"/>
</dbReference>
<evidence type="ECO:0000256" key="1">
    <source>
        <dbReference type="ARBA" id="ARBA00022553"/>
    </source>
</evidence>
<dbReference type="AlphaFoldDB" id="A0A6M8EM96"/>
<sequence length="234" mass="26739">MNLSLKKILKQLDVLFISEVDSSYKKIENILRLFFKEVLNTNSLINANKIYEKSFPSILIIDINLKESSGLSFVKNLRKKNKSMPIIIITENKETDILIEAIKLNLIDYLLKPVDINKLIHALNLSAKNILNSGEIKTIITNDIIYNYVDKSITILDKKQSLTKNESRLLELFLINKNKFVKNEDIIKQIWSDKEVSSSAFKSLINRLSNKIGKDTISNSFGIGYGIISDKCEL</sequence>
<dbReference type="InterPro" id="IPR011006">
    <property type="entry name" value="CheY-like_superfamily"/>
</dbReference>
<evidence type="ECO:0000256" key="5">
    <source>
        <dbReference type="ARBA" id="ARBA00023163"/>
    </source>
</evidence>
<dbReference type="Pfam" id="PF00072">
    <property type="entry name" value="Response_reg"/>
    <property type="match status" value="1"/>
</dbReference>
<dbReference type="PANTHER" id="PTHR48111">
    <property type="entry name" value="REGULATOR OF RPOS"/>
    <property type="match status" value="1"/>
</dbReference>
<dbReference type="InterPro" id="IPR036388">
    <property type="entry name" value="WH-like_DNA-bd_sf"/>
</dbReference>
<keyword evidence="3" id="KW-0805">Transcription regulation</keyword>
<dbReference type="GO" id="GO:0005829">
    <property type="term" value="C:cytosol"/>
    <property type="evidence" value="ECO:0007669"/>
    <property type="project" value="TreeGrafter"/>
</dbReference>
<dbReference type="InterPro" id="IPR039420">
    <property type="entry name" value="WalR-like"/>
</dbReference>
<evidence type="ECO:0000256" key="7">
    <source>
        <dbReference type="PROSITE-ProRule" id="PRU01091"/>
    </source>
</evidence>
<evidence type="ECO:0000256" key="4">
    <source>
        <dbReference type="ARBA" id="ARBA00023125"/>
    </source>
</evidence>
<gene>
    <name evidence="10" type="ORF">AACT_2586</name>
</gene>
<keyword evidence="11" id="KW-1185">Reference proteome</keyword>
<evidence type="ECO:0000313" key="10">
    <source>
        <dbReference type="EMBL" id="QKE29668.1"/>
    </source>
</evidence>
<dbReference type="KEGG" id="paco:AACT_2586"/>
<organism evidence="10 11">
    <name type="scientific">Arcobacter acticola</name>
    <dbReference type="NCBI Taxonomy" id="1849015"/>
    <lineage>
        <taxon>Bacteria</taxon>
        <taxon>Pseudomonadati</taxon>
        <taxon>Campylobacterota</taxon>
        <taxon>Epsilonproteobacteria</taxon>
        <taxon>Campylobacterales</taxon>
        <taxon>Arcobacteraceae</taxon>
        <taxon>Arcobacter</taxon>
    </lineage>
</organism>
<evidence type="ECO:0000256" key="2">
    <source>
        <dbReference type="ARBA" id="ARBA00023012"/>
    </source>
</evidence>
<dbReference type="SUPFAM" id="SSF52172">
    <property type="entry name" value="CheY-like"/>
    <property type="match status" value="1"/>
</dbReference>
<dbReference type="Gene3D" id="1.10.10.10">
    <property type="entry name" value="Winged helix-like DNA-binding domain superfamily/Winged helix DNA-binding domain"/>
    <property type="match status" value="1"/>
</dbReference>
<keyword evidence="1 6" id="KW-0597">Phosphoprotein</keyword>
<dbReference type="Gene3D" id="3.40.50.2300">
    <property type="match status" value="1"/>
</dbReference>
<dbReference type="RefSeq" id="WP_172127613.1">
    <property type="nucleotide sequence ID" value="NZ_CP042652.1"/>
</dbReference>
<evidence type="ECO:0000256" key="3">
    <source>
        <dbReference type="ARBA" id="ARBA00023015"/>
    </source>
</evidence>
<dbReference type="InterPro" id="IPR016032">
    <property type="entry name" value="Sig_transdc_resp-reg_C-effctor"/>
</dbReference>
<evidence type="ECO:0000259" key="8">
    <source>
        <dbReference type="PROSITE" id="PS50110"/>
    </source>
</evidence>
<dbReference type="PANTHER" id="PTHR48111:SF1">
    <property type="entry name" value="TWO-COMPONENT RESPONSE REGULATOR ORR33"/>
    <property type="match status" value="1"/>
</dbReference>
<dbReference type="InterPro" id="IPR001789">
    <property type="entry name" value="Sig_transdc_resp-reg_receiver"/>
</dbReference>
<evidence type="ECO:0000313" key="11">
    <source>
        <dbReference type="Proteomes" id="UP000503483"/>
    </source>
</evidence>
<keyword evidence="2" id="KW-0902">Two-component regulatory system</keyword>
<feature type="domain" description="OmpR/PhoB-type" evidence="9">
    <location>
        <begin position="136"/>
        <end position="229"/>
    </location>
</feature>
<dbReference type="SUPFAM" id="SSF46894">
    <property type="entry name" value="C-terminal effector domain of the bipartite response regulators"/>
    <property type="match status" value="1"/>
</dbReference>
<proteinExistence type="predicted"/>
<feature type="domain" description="Response regulatory" evidence="8">
    <location>
        <begin position="1"/>
        <end position="127"/>
    </location>
</feature>
<dbReference type="GO" id="GO:0006355">
    <property type="term" value="P:regulation of DNA-templated transcription"/>
    <property type="evidence" value="ECO:0007669"/>
    <property type="project" value="InterPro"/>
</dbReference>
<protein>
    <submittedName>
        <fullName evidence="10">Signal transduction response regulator</fullName>
    </submittedName>
</protein>
<name>A0A6M8EM96_9BACT</name>
<keyword evidence="4 7" id="KW-0238">DNA-binding</keyword>
<feature type="DNA-binding region" description="OmpR/PhoB-type" evidence="7">
    <location>
        <begin position="136"/>
        <end position="229"/>
    </location>
</feature>
<dbReference type="GO" id="GO:0000156">
    <property type="term" value="F:phosphorelay response regulator activity"/>
    <property type="evidence" value="ECO:0007669"/>
    <property type="project" value="TreeGrafter"/>
</dbReference>